<dbReference type="EMBL" id="WJEC01000323">
    <property type="protein sequence ID" value="KAF7483850.1"/>
    <property type="molecule type" value="Genomic_DNA"/>
</dbReference>
<dbReference type="GO" id="GO:0008284">
    <property type="term" value="P:positive regulation of cell population proliferation"/>
    <property type="evidence" value="ECO:0007669"/>
    <property type="project" value="InterPro"/>
</dbReference>
<dbReference type="AlphaFoldDB" id="A0A834QSY1"/>
<name>A0A834QSY1_MARMO</name>
<gene>
    <name evidence="4" type="ORF">GHT09_004690</name>
</gene>
<dbReference type="InterPro" id="IPR032675">
    <property type="entry name" value="LRR_dom_sf"/>
</dbReference>
<comment type="similarity">
    <text evidence="1">Belongs to the PRAME family.</text>
</comment>
<protein>
    <submittedName>
        <fullName evidence="4">Uncharacterized protein</fullName>
    </submittedName>
</protein>
<comment type="caution">
    <text evidence="4">The sequence shown here is derived from an EMBL/GenBank/DDBJ whole genome shotgun (WGS) entry which is preliminary data.</text>
</comment>
<evidence type="ECO:0000256" key="2">
    <source>
        <dbReference type="ARBA" id="ARBA00022614"/>
    </source>
</evidence>
<dbReference type="GO" id="GO:0043066">
    <property type="term" value="P:negative regulation of apoptotic process"/>
    <property type="evidence" value="ECO:0007669"/>
    <property type="project" value="InterPro"/>
</dbReference>
<reference evidence="4" key="1">
    <citation type="submission" date="2020-08" db="EMBL/GenBank/DDBJ databases">
        <authorList>
            <person name="Shumante A."/>
            <person name="Zimin A.V."/>
            <person name="Puiu D."/>
            <person name="Salzberg S.L."/>
        </authorList>
    </citation>
    <scope>NUCLEOTIDE SEQUENCE</scope>
    <source>
        <strain evidence="4">WC2-LM</strain>
        <tissue evidence="4">Liver</tissue>
    </source>
</reference>
<keyword evidence="2" id="KW-0433">Leucine-rich repeat</keyword>
<dbReference type="PIRSF" id="PIRSF038286">
    <property type="entry name" value="PRAME"/>
    <property type="match status" value="1"/>
</dbReference>
<dbReference type="GO" id="GO:0005737">
    <property type="term" value="C:cytoplasm"/>
    <property type="evidence" value="ECO:0007669"/>
    <property type="project" value="TreeGrafter"/>
</dbReference>
<dbReference type="InterPro" id="IPR050694">
    <property type="entry name" value="LRRC14/PRAME"/>
</dbReference>
<sequence>MSIQSPPTLLELAGCSLLSDKSRAILDLEDLPIELFPPLFVEAFSRGHTEVLKKMVQAWPFTCLPLGALMRQPQPEMLRVALDGLDMLLAQQDHPRRWKLQVLDLRRAPRNFWRTWSGAVIDACSPEDIKKNRTLNVGPAMAAKLPLKIFIDLCLTEGPLDEFLTLLFLWISQRRDMVHLCCSRLKIFGKPTHHTRKVLRLLQLDSVQKVEVHCTRAPSTLAACAPFLGQMRNLRKLLVSQVRVPAHTSPEEQKRLLSQLTSQFLRMDCLRKFYVDAVLLLEGHLEQVLGHLKTPLETLSITKCPLSDSDWNYLSRCPNTSQLRRLDLRYIKLTNFSPEPLKILLETVAATLKRLDLEACEITESQLQAILPALSRCSQLRALCFFQNRISMSVLRDLLCHTARLSQLRVELYPAPLESYDAQGAILRGRCSQLCAELTALLKDFRQPKVLVFCTVPCPQCGSMFLYNQGLNHCFCPTAA</sequence>
<dbReference type="GO" id="GO:0045892">
    <property type="term" value="P:negative regulation of DNA-templated transcription"/>
    <property type="evidence" value="ECO:0007669"/>
    <property type="project" value="InterPro"/>
</dbReference>
<evidence type="ECO:0000256" key="3">
    <source>
        <dbReference type="ARBA" id="ARBA00022737"/>
    </source>
</evidence>
<dbReference type="GO" id="GO:0045596">
    <property type="term" value="P:negative regulation of cell differentiation"/>
    <property type="evidence" value="ECO:0007669"/>
    <property type="project" value="InterPro"/>
</dbReference>
<dbReference type="FunFam" id="3.80.10.10:FF:000079">
    <property type="entry name" value="PRAME family member 18"/>
    <property type="match status" value="1"/>
</dbReference>
<accession>A0A834QSY1</accession>
<keyword evidence="3" id="KW-0677">Repeat</keyword>
<dbReference type="PANTHER" id="PTHR14224:SF19">
    <property type="entry name" value="PRAME FAMILY MEMBER 11-RELATED"/>
    <property type="match status" value="1"/>
</dbReference>
<evidence type="ECO:0000313" key="5">
    <source>
        <dbReference type="Proteomes" id="UP000662637"/>
    </source>
</evidence>
<dbReference type="PANTHER" id="PTHR14224">
    <property type="entry name" value="SIMILAR TO PREFERENTIALLY EXPRESSED ANTIGEN IN MELANOMA-LIKE 3"/>
    <property type="match status" value="1"/>
</dbReference>
<dbReference type="SUPFAM" id="SSF52047">
    <property type="entry name" value="RNI-like"/>
    <property type="match status" value="1"/>
</dbReference>
<dbReference type="Gene3D" id="3.80.10.10">
    <property type="entry name" value="Ribonuclease Inhibitor"/>
    <property type="match status" value="1"/>
</dbReference>
<dbReference type="InterPro" id="IPR026271">
    <property type="entry name" value="PRAME"/>
</dbReference>
<evidence type="ECO:0000313" key="4">
    <source>
        <dbReference type="EMBL" id="KAF7483850.1"/>
    </source>
</evidence>
<dbReference type="Proteomes" id="UP000662637">
    <property type="component" value="Unassembled WGS sequence"/>
</dbReference>
<proteinExistence type="inferred from homology"/>
<evidence type="ECO:0000256" key="1">
    <source>
        <dbReference type="ARBA" id="ARBA00009608"/>
    </source>
</evidence>
<organism evidence="4 5">
    <name type="scientific">Marmota monax</name>
    <name type="common">Woodchuck</name>
    <dbReference type="NCBI Taxonomy" id="9995"/>
    <lineage>
        <taxon>Eukaryota</taxon>
        <taxon>Metazoa</taxon>
        <taxon>Chordata</taxon>
        <taxon>Craniata</taxon>
        <taxon>Vertebrata</taxon>
        <taxon>Euteleostomi</taxon>
        <taxon>Mammalia</taxon>
        <taxon>Eutheria</taxon>
        <taxon>Euarchontoglires</taxon>
        <taxon>Glires</taxon>
        <taxon>Rodentia</taxon>
        <taxon>Sciuromorpha</taxon>
        <taxon>Sciuridae</taxon>
        <taxon>Xerinae</taxon>
        <taxon>Marmotini</taxon>
        <taxon>Marmota</taxon>
    </lineage>
</organism>